<sequence>MTSLNRRCTDSFPSYTTPSLWRRNSSISTRRILL</sequence>
<evidence type="ECO:0000313" key="2">
    <source>
        <dbReference type="Proteomes" id="UP000324222"/>
    </source>
</evidence>
<reference evidence="1 2" key="1">
    <citation type="submission" date="2019-05" db="EMBL/GenBank/DDBJ databases">
        <title>Another draft genome of Portunus trituberculatus and its Hox gene families provides insights of decapod evolution.</title>
        <authorList>
            <person name="Jeong J.-H."/>
            <person name="Song I."/>
            <person name="Kim S."/>
            <person name="Choi T."/>
            <person name="Kim D."/>
            <person name="Ryu S."/>
            <person name="Kim W."/>
        </authorList>
    </citation>
    <scope>NUCLEOTIDE SEQUENCE [LARGE SCALE GENOMIC DNA]</scope>
    <source>
        <tissue evidence="1">Muscle</tissue>
    </source>
</reference>
<organism evidence="1 2">
    <name type="scientific">Portunus trituberculatus</name>
    <name type="common">Swimming crab</name>
    <name type="synonym">Neptunus trituberculatus</name>
    <dbReference type="NCBI Taxonomy" id="210409"/>
    <lineage>
        <taxon>Eukaryota</taxon>
        <taxon>Metazoa</taxon>
        <taxon>Ecdysozoa</taxon>
        <taxon>Arthropoda</taxon>
        <taxon>Crustacea</taxon>
        <taxon>Multicrustacea</taxon>
        <taxon>Malacostraca</taxon>
        <taxon>Eumalacostraca</taxon>
        <taxon>Eucarida</taxon>
        <taxon>Decapoda</taxon>
        <taxon>Pleocyemata</taxon>
        <taxon>Brachyura</taxon>
        <taxon>Eubrachyura</taxon>
        <taxon>Portunoidea</taxon>
        <taxon>Portunidae</taxon>
        <taxon>Portuninae</taxon>
        <taxon>Portunus</taxon>
    </lineage>
</organism>
<gene>
    <name evidence="1" type="ORF">E2C01_084017</name>
</gene>
<evidence type="ECO:0000313" key="1">
    <source>
        <dbReference type="EMBL" id="MPC89087.1"/>
    </source>
</evidence>
<name>A0A5B7J6C2_PORTR</name>
<dbReference type="EMBL" id="VSRR010079848">
    <property type="protein sequence ID" value="MPC89087.1"/>
    <property type="molecule type" value="Genomic_DNA"/>
</dbReference>
<dbReference type="Proteomes" id="UP000324222">
    <property type="component" value="Unassembled WGS sequence"/>
</dbReference>
<keyword evidence="2" id="KW-1185">Reference proteome</keyword>
<protein>
    <submittedName>
        <fullName evidence="1">Uncharacterized protein</fullName>
    </submittedName>
</protein>
<comment type="caution">
    <text evidence="1">The sequence shown here is derived from an EMBL/GenBank/DDBJ whole genome shotgun (WGS) entry which is preliminary data.</text>
</comment>
<proteinExistence type="predicted"/>
<dbReference type="AlphaFoldDB" id="A0A5B7J6C2"/>
<accession>A0A5B7J6C2</accession>